<sequence length="440" mass="47085">MTAMPINSPSPSAIVLDPVVHAANLSALQYVDGVLNMDGLALDVLAERFGTPCYVYSADAMTAAYREYTDSFASVPHQICYAVKANSNLAILHLLAQLGAGFDIVTGGELARVLAAGADPSRVVFSGLGKQPADIARALAAGIACFNVESEAELARIDRVAGEIGKRAPISLRVNPDVDAKTHPYISTGLKENKFGISHQDALRVYQQAASLPNLDVVGIDCHIGSQLLDAQPFADALAKVVELIEALVQIGIHLQHIDLGGGLGVRYIDEQPVSVAQFAEYLLPTLKRLDMKLYLEPGRSLVANAGVLLTRVDILKPSAHKNFAVVDAAMNDMIRPALYQAEMGVIPTRLTDDAQPAKTWDIVGAICETGDFLAKNRVLSLAADDVLAITGAGAYGFVMASNYNSRPRACEVLIQDGTAHLIRARETVESLWQLEHIIK</sequence>
<dbReference type="EMBL" id="LZNA01000041">
    <property type="protein sequence ID" value="OBX79593.1"/>
    <property type="molecule type" value="Genomic_DNA"/>
</dbReference>
<dbReference type="UniPathway" id="UPA00034">
    <property type="reaction ID" value="UER00027"/>
</dbReference>
<accession>A0A1B8QDI9</accession>
<keyword evidence="4 5" id="KW-0456">Lyase</keyword>
<dbReference type="Gene3D" id="3.20.20.10">
    <property type="entry name" value="Alanine racemase"/>
    <property type="match status" value="1"/>
</dbReference>
<dbReference type="PRINTS" id="PR01181">
    <property type="entry name" value="DAPDCRBXLASE"/>
</dbReference>
<dbReference type="SUPFAM" id="SSF50621">
    <property type="entry name" value="Alanine racemase C-terminal domain-like"/>
    <property type="match status" value="1"/>
</dbReference>
<feature type="active site" description="Proton donor" evidence="7">
    <location>
        <position position="368"/>
    </location>
</feature>
<keyword evidence="2 5" id="KW-0210">Decarboxylase</keyword>
<dbReference type="InterPro" id="IPR002986">
    <property type="entry name" value="DAP_deCOOHase_LysA"/>
</dbReference>
<dbReference type="InterPro" id="IPR022657">
    <property type="entry name" value="De-COase2_CS"/>
</dbReference>
<dbReference type="EC" id="4.1.1.20" evidence="5 6"/>
<evidence type="ECO:0000313" key="11">
    <source>
        <dbReference type="EMBL" id="OBX79593.1"/>
    </source>
</evidence>
<feature type="modified residue" description="N6-(pyridoxal phosphate)lysine" evidence="5 7">
    <location>
        <position position="84"/>
    </location>
</feature>
<comment type="subunit">
    <text evidence="5">Homodimer.</text>
</comment>
<dbReference type="Pfam" id="PF02784">
    <property type="entry name" value="Orn_Arg_deC_N"/>
    <property type="match status" value="1"/>
</dbReference>
<comment type="function">
    <text evidence="5">Specifically catalyzes the decarboxylation of meso-diaminopimelate (meso-DAP) to L-lysine.</text>
</comment>
<evidence type="ECO:0000313" key="12">
    <source>
        <dbReference type="Proteomes" id="UP000092616"/>
    </source>
</evidence>
<name>A0A1B8QDI9_9GAMM</name>
<dbReference type="InterPro" id="IPR022644">
    <property type="entry name" value="De-COase2_N"/>
</dbReference>
<feature type="domain" description="Orn/DAP/Arg decarboxylase 2 C-terminal" evidence="9">
    <location>
        <begin position="53"/>
        <end position="394"/>
    </location>
</feature>
<dbReference type="Gene3D" id="2.40.37.10">
    <property type="entry name" value="Lyase, Ornithine Decarboxylase, Chain A, domain 1"/>
    <property type="match status" value="1"/>
</dbReference>
<dbReference type="PRINTS" id="PR01179">
    <property type="entry name" value="ODADCRBXLASE"/>
</dbReference>
<feature type="binding site" evidence="5">
    <location>
        <position position="300"/>
    </location>
    <ligand>
        <name>substrate</name>
    </ligand>
</feature>
<keyword evidence="5" id="KW-0028">Amino-acid biosynthesis</keyword>
<dbReference type="CDD" id="cd06828">
    <property type="entry name" value="PLPDE_III_DapDC"/>
    <property type="match status" value="1"/>
</dbReference>
<feature type="binding site" evidence="5">
    <location>
        <position position="396"/>
    </location>
    <ligand>
        <name>pyridoxal 5'-phosphate</name>
        <dbReference type="ChEBI" id="CHEBI:597326"/>
    </ligand>
</feature>
<feature type="domain" description="Orn/DAP/Arg decarboxylase 2 N-terminal" evidence="10">
    <location>
        <begin position="62"/>
        <end position="304"/>
    </location>
</feature>
<dbReference type="PANTHER" id="PTHR43727:SF2">
    <property type="entry name" value="GROUP IV DECARBOXYLASE"/>
    <property type="match status" value="1"/>
</dbReference>
<evidence type="ECO:0000259" key="9">
    <source>
        <dbReference type="Pfam" id="PF00278"/>
    </source>
</evidence>
<comment type="pathway">
    <text evidence="5 8">Amino-acid biosynthesis; L-lysine biosynthesis via DAP pathway; L-lysine from DL-2,6-diaminopimelate: step 1/1.</text>
</comment>
<feature type="binding site" evidence="5">
    <location>
        <begin position="297"/>
        <end position="300"/>
    </location>
    <ligand>
        <name>pyridoxal 5'-phosphate</name>
        <dbReference type="ChEBI" id="CHEBI:597326"/>
    </ligand>
</feature>
<dbReference type="RefSeq" id="WP_067337320.1">
    <property type="nucleotide sequence ID" value="NZ_LZNA01000041.1"/>
</dbReference>
<evidence type="ECO:0000256" key="3">
    <source>
        <dbReference type="ARBA" id="ARBA00022898"/>
    </source>
</evidence>
<comment type="catalytic activity">
    <reaction evidence="5 8">
        <text>meso-2,6-diaminopimelate + H(+) = L-lysine + CO2</text>
        <dbReference type="Rhea" id="RHEA:15101"/>
        <dbReference type="ChEBI" id="CHEBI:15378"/>
        <dbReference type="ChEBI" id="CHEBI:16526"/>
        <dbReference type="ChEBI" id="CHEBI:32551"/>
        <dbReference type="ChEBI" id="CHEBI:57791"/>
        <dbReference type="EC" id="4.1.1.20"/>
    </reaction>
</comment>
<dbReference type="PROSITE" id="PS00879">
    <property type="entry name" value="ODR_DC_2_2"/>
    <property type="match status" value="1"/>
</dbReference>
<dbReference type="SUPFAM" id="SSF51419">
    <property type="entry name" value="PLP-binding barrel"/>
    <property type="match status" value="1"/>
</dbReference>
<evidence type="ECO:0000256" key="2">
    <source>
        <dbReference type="ARBA" id="ARBA00022793"/>
    </source>
</evidence>
<keyword evidence="12" id="KW-1185">Reference proteome</keyword>
<gene>
    <name evidence="5" type="primary">lysA</name>
    <name evidence="11" type="ORF">A9306_08695</name>
</gene>
<comment type="cofactor">
    <cofactor evidence="1 5 7 8">
        <name>pyridoxal 5'-phosphate</name>
        <dbReference type="ChEBI" id="CHEBI:597326"/>
    </cofactor>
</comment>
<proteinExistence type="inferred from homology"/>
<comment type="similarity">
    <text evidence="5">Belongs to the Orn/Lys/Arg decarboxylase class-II family. LysA subfamily.</text>
</comment>
<dbReference type="Pfam" id="PF00278">
    <property type="entry name" value="Orn_DAP_Arg_deC"/>
    <property type="match status" value="1"/>
</dbReference>
<evidence type="ECO:0000256" key="8">
    <source>
        <dbReference type="RuleBase" id="RU003738"/>
    </source>
</evidence>
<dbReference type="Proteomes" id="UP000092616">
    <property type="component" value="Unassembled WGS sequence"/>
</dbReference>
<dbReference type="NCBIfam" id="TIGR01048">
    <property type="entry name" value="lysA"/>
    <property type="match status" value="1"/>
</dbReference>
<comment type="caution">
    <text evidence="11">The sequence shown here is derived from an EMBL/GenBank/DDBJ whole genome shotgun (WGS) entry which is preliminary data.</text>
</comment>
<keyword evidence="5 8" id="KW-0457">Lysine biosynthesis</keyword>
<dbReference type="PANTHER" id="PTHR43727">
    <property type="entry name" value="DIAMINOPIMELATE DECARBOXYLASE"/>
    <property type="match status" value="1"/>
</dbReference>
<evidence type="ECO:0000256" key="5">
    <source>
        <dbReference type="HAMAP-Rule" id="MF_02120"/>
    </source>
</evidence>
<organism evidence="11 12">
    <name type="scientific">Faucicola atlantae</name>
    <dbReference type="NCBI Taxonomy" id="34059"/>
    <lineage>
        <taxon>Bacteria</taxon>
        <taxon>Pseudomonadati</taxon>
        <taxon>Pseudomonadota</taxon>
        <taxon>Gammaproteobacteria</taxon>
        <taxon>Moraxellales</taxon>
        <taxon>Moraxellaceae</taxon>
        <taxon>Faucicola</taxon>
    </lineage>
</organism>
<evidence type="ECO:0000256" key="4">
    <source>
        <dbReference type="ARBA" id="ARBA00023239"/>
    </source>
</evidence>
<feature type="binding site" evidence="5">
    <location>
        <position position="340"/>
    </location>
    <ligand>
        <name>substrate</name>
    </ligand>
</feature>
<dbReference type="InterPro" id="IPR029066">
    <property type="entry name" value="PLP-binding_barrel"/>
</dbReference>
<reference evidence="11 12" key="1">
    <citation type="submission" date="2016-06" db="EMBL/GenBank/DDBJ databases">
        <title>Draft genome of Moraxella atlantae CCUG 59586.</title>
        <authorList>
            <person name="Salva-Serra F."/>
            <person name="Engstrom-Jakobsson H."/>
            <person name="Thorell K."/>
            <person name="Gonzales-Siles L."/>
            <person name="Karlsson R."/>
            <person name="Boulund F."/>
            <person name="Engstrand L."/>
            <person name="Kristiansson E."/>
            <person name="Moore E."/>
        </authorList>
    </citation>
    <scope>NUCLEOTIDE SEQUENCE [LARGE SCALE GENOMIC DNA]</scope>
    <source>
        <strain evidence="11 12">CCUG 59586</strain>
    </source>
</reference>
<evidence type="ECO:0000256" key="7">
    <source>
        <dbReference type="PIRSR" id="PIRSR600183-50"/>
    </source>
</evidence>
<dbReference type="AlphaFoldDB" id="A0A1B8QDI9"/>
<feature type="binding site" evidence="5">
    <location>
        <position position="336"/>
    </location>
    <ligand>
        <name>substrate</name>
    </ligand>
</feature>
<dbReference type="InterPro" id="IPR022643">
    <property type="entry name" value="De-COase2_C"/>
</dbReference>
<keyword evidence="3 5" id="KW-0663">Pyridoxal phosphate</keyword>
<dbReference type="GO" id="GO:0009089">
    <property type="term" value="P:lysine biosynthetic process via diaminopimelate"/>
    <property type="evidence" value="ECO:0007669"/>
    <property type="project" value="UniProtKB-UniRule"/>
</dbReference>
<evidence type="ECO:0000256" key="1">
    <source>
        <dbReference type="ARBA" id="ARBA00001933"/>
    </source>
</evidence>
<evidence type="ECO:0000259" key="10">
    <source>
        <dbReference type="Pfam" id="PF02784"/>
    </source>
</evidence>
<dbReference type="PROSITE" id="PS00878">
    <property type="entry name" value="ODR_DC_2_1"/>
    <property type="match status" value="1"/>
</dbReference>
<dbReference type="InterPro" id="IPR009006">
    <property type="entry name" value="Ala_racemase/Decarboxylase_C"/>
</dbReference>
<feature type="binding site" evidence="5">
    <location>
        <position position="369"/>
    </location>
    <ligand>
        <name>substrate</name>
    </ligand>
</feature>
<feature type="binding site" evidence="5">
    <location>
        <position position="263"/>
    </location>
    <ligand>
        <name>pyridoxal 5'-phosphate</name>
        <dbReference type="ChEBI" id="CHEBI:597326"/>
    </ligand>
</feature>
<dbReference type="GO" id="GO:0008836">
    <property type="term" value="F:diaminopimelate decarboxylase activity"/>
    <property type="evidence" value="ECO:0007669"/>
    <property type="project" value="UniProtKB-UniRule"/>
</dbReference>
<dbReference type="FunFam" id="3.20.20.10:FF:000003">
    <property type="entry name" value="Diaminopimelate decarboxylase"/>
    <property type="match status" value="1"/>
</dbReference>
<evidence type="ECO:0000256" key="6">
    <source>
        <dbReference type="NCBIfam" id="TIGR01048"/>
    </source>
</evidence>
<protein>
    <recommendedName>
        <fullName evidence="5 6">Diaminopimelate decarboxylase</fullName>
        <shortName evidence="5">DAP decarboxylase</shortName>
        <shortName evidence="5">DAPDC</shortName>
        <ecNumber evidence="5 6">4.1.1.20</ecNumber>
    </recommendedName>
</protein>
<dbReference type="InterPro" id="IPR022653">
    <property type="entry name" value="De-COase2_pyr-phos_BS"/>
</dbReference>
<dbReference type="InterPro" id="IPR000183">
    <property type="entry name" value="Orn/DAP/Arg_de-COase"/>
</dbReference>
<dbReference type="GO" id="GO:0030170">
    <property type="term" value="F:pyridoxal phosphate binding"/>
    <property type="evidence" value="ECO:0007669"/>
    <property type="project" value="UniProtKB-UniRule"/>
</dbReference>
<feature type="binding site" evidence="5">
    <location>
        <position position="396"/>
    </location>
    <ligand>
        <name>substrate</name>
    </ligand>
</feature>
<dbReference type="HAMAP" id="MF_02120">
    <property type="entry name" value="LysA"/>
    <property type="match status" value="1"/>
</dbReference>